<keyword evidence="1" id="KW-0472">Membrane</keyword>
<feature type="transmembrane region" description="Helical" evidence="1">
    <location>
        <begin position="36"/>
        <end position="55"/>
    </location>
</feature>
<evidence type="ECO:0000313" key="2">
    <source>
        <dbReference type="EMBL" id="WWD81065.1"/>
    </source>
</evidence>
<feature type="transmembrane region" description="Helical" evidence="1">
    <location>
        <begin position="6"/>
        <end position="24"/>
    </location>
</feature>
<keyword evidence="1" id="KW-0812">Transmembrane</keyword>
<accession>A0A5C7F3D2</accession>
<dbReference type="KEGG" id="ahal:FTX54_005745"/>
<gene>
    <name evidence="2" type="ORF">FTX54_005745</name>
</gene>
<dbReference type="RefSeq" id="WP_147804111.1">
    <property type="nucleotide sequence ID" value="NZ_CP144914.1"/>
</dbReference>
<feature type="transmembrane region" description="Helical" evidence="1">
    <location>
        <begin position="61"/>
        <end position="83"/>
    </location>
</feature>
<keyword evidence="1" id="KW-1133">Transmembrane helix</keyword>
<proteinExistence type="predicted"/>
<organism evidence="2 3">
    <name type="scientific">Alkalicoccus halolimnae</name>
    <dbReference type="NCBI Taxonomy" id="1667239"/>
    <lineage>
        <taxon>Bacteria</taxon>
        <taxon>Bacillati</taxon>
        <taxon>Bacillota</taxon>
        <taxon>Bacilli</taxon>
        <taxon>Bacillales</taxon>
        <taxon>Bacillaceae</taxon>
        <taxon>Alkalicoccus</taxon>
    </lineage>
</organism>
<protein>
    <submittedName>
        <fullName evidence="2">Uncharacterized protein</fullName>
    </submittedName>
</protein>
<evidence type="ECO:0000313" key="3">
    <source>
        <dbReference type="Proteomes" id="UP000321816"/>
    </source>
</evidence>
<dbReference type="AlphaFoldDB" id="A0A5C7F3D2"/>
<name>A0A5C7F3D2_9BACI</name>
<keyword evidence="3" id="KW-1185">Reference proteome</keyword>
<reference evidence="2 3" key="1">
    <citation type="submission" date="2024-01" db="EMBL/GenBank/DDBJ databases">
        <title>Complete Genome Sequence of Alkalicoccus halolimnae BZ-SZ-XJ29T, a Moderately Halophilic Bacterium Isolated from a Salt Lake.</title>
        <authorList>
            <person name="Zhao B."/>
        </authorList>
    </citation>
    <scope>NUCLEOTIDE SEQUENCE [LARGE SCALE GENOMIC DNA]</scope>
    <source>
        <strain evidence="2 3">BZ-SZ-XJ29</strain>
    </source>
</reference>
<dbReference type="OrthoDB" id="2972540at2"/>
<dbReference type="Proteomes" id="UP000321816">
    <property type="component" value="Chromosome"/>
</dbReference>
<sequence>MFSRFIFIIIFAMLLAASVIFYQFYISPHSNRVEDISALVTSGIATILFLSLLFIPKSLTLLKGLILTFLAAVILVGSTFWLIRPYQLIYNDVPERIEFLNEHLEEEHPERSWEIEHSSRDEDPIFTMLVTFEDEPDYEYQYYITRDVKEGEEPVESSGRQEKE</sequence>
<dbReference type="EMBL" id="CP144914">
    <property type="protein sequence ID" value="WWD81065.1"/>
    <property type="molecule type" value="Genomic_DNA"/>
</dbReference>
<evidence type="ECO:0000256" key="1">
    <source>
        <dbReference type="SAM" id="Phobius"/>
    </source>
</evidence>